<proteinExistence type="predicted"/>
<reference evidence="1" key="1">
    <citation type="submission" date="2020-05" db="EMBL/GenBank/DDBJ databases">
        <authorList>
            <person name="Chiriac C."/>
            <person name="Salcher M."/>
            <person name="Ghai R."/>
            <person name="Kavagutti S V."/>
        </authorList>
    </citation>
    <scope>NUCLEOTIDE SEQUENCE</scope>
</reference>
<protein>
    <submittedName>
        <fullName evidence="1">Unannotated protein</fullName>
    </submittedName>
</protein>
<name>A0A6J7HT53_9ZZZZ</name>
<gene>
    <name evidence="1" type="ORF">UFOPK3576_01597</name>
</gene>
<accession>A0A6J7HT53</accession>
<evidence type="ECO:0000313" key="1">
    <source>
        <dbReference type="EMBL" id="CAB4919450.1"/>
    </source>
</evidence>
<dbReference type="EMBL" id="CAFBMO010000104">
    <property type="protein sequence ID" value="CAB4919450.1"/>
    <property type="molecule type" value="Genomic_DNA"/>
</dbReference>
<organism evidence="1">
    <name type="scientific">freshwater metagenome</name>
    <dbReference type="NCBI Taxonomy" id="449393"/>
    <lineage>
        <taxon>unclassified sequences</taxon>
        <taxon>metagenomes</taxon>
        <taxon>ecological metagenomes</taxon>
    </lineage>
</organism>
<sequence>MVVLDIKAELRARSVRTCLYHRGVRMPEPLDTESGPVLVSLCAQLNRTGTEVRGIEEFAALSQHLVATGVPLLIFVDAASMNRLGHLASQPHITLVALPESILSKKIAESVASLLSQGKRSPRSTNIAKDTAEYFQLMYLKPWLLNIAAQMCNAQTLWWIDLGIAHVSNVPLDLGSRLNRTQVDPVLIFRDLRPGNRPQSWAAKDGYGFACGGLFGVARDATGWLVETFESHLLTMLAQGEVPLDEDVLTQMALRHPEVITIGNAWHEEIFIGLN</sequence>
<dbReference type="AlphaFoldDB" id="A0A6J7HT53"/>